<dbReference type="InterPro" id="IPR018511">
    <property type="entry name" value="Hemolysin-typ_Ca-bd_CS"/>
</dbReference>
<dbReference type="PROSITE" id="PS00330">
    <property type="entry name" value="HEMOLYSIN_CALCIUM"/>
    <property type="match status" value="1"/>
</dbReference>
<dbReference type="SMART" id="SM00034">
    <property type="entry name" value="CLECT"/>
    <property type="match status" value="1"/>
</dbReference>
<keyword evidence="4" id="KW-0677">Repeat</keyword>
<dbReference type="RefSeq" id="WP_168772823.1">
    <property type="nucleotide sequence ID" value="NZ_JAABNR010000001.1"/>
</dbReference>
<keyword evidence="3" id="KW-0964">Secreted</keyword>
<organism evidence="7 8">
    <name type="scientific">Stagnihabitans tardus</name>
    <dbReference type="NCBI Taxonomy" id="2699202"/>
    <lineage>
        <taxon>Bacteria</taxon>
        <taxon>Pseudomonadati</taxon>
        <taxon>Pseudomonadota</taxon>
        <taxon>Alphaproteobacteria</taxon>
        <taxon>Rhodobacterales</taxon>
        <taxon>Paracoccaceae</taxon>
        <taxon>Stagnihabitans</taxon>
    </lineage>
</organism>
<evidence type="ECO:0000256" key="2">
    <source>
        <dbReference type="ARBA" id="ARBA00004613"/>
    </source>
</evidence>
<dbReference type="EMBL" id="JAABNR010000001">
    <property type="protein sequence ID" value="NBZ86012.1"/>
    <property type="molecule type" value="Genomic_DNA"/>
</dbReference>
<protein>
    <recommendedName>
        <fullName evidence="6">C-type lectin domain-containing protein</fullName>
    </recommendedName>
</protein>
<dbReference type="SUPFAM" id="SSF56436">
    <property type="entry name" value="C-type lectin-like"/>
    <property type="match status" value="1"/>
</dbReference>
<comment type="cofactor">
    <cofactor evidence="1">
        <name>Ca(2+)</name>
        <dbReference type="ChEBI" id="CHEBI:29108"/>
    </cofactor>
</comment>
<dbReference type="InterPro" id="IPR016186">
    <property type="entry name" value="C-type_lectin-like/link_sf"/>
</dbReference>
<reference evidence="7" key="1">
    <citation type="submission" date="2020-01" db="EMBL/GenBank/DDBJ databases">
        <authorList>
            <person name="Chen W.-M."/>
        </authorList>
    </citation>
    <scope>NUCLEOTIDE SEQUENCE</scope>
    <source>
        <strain evidence="7">CYK-10</strain>
    </source>
</reference>
<dbReference type="Pfam" id="PF08548">
    <property type="entry name" value="Peptidase_M10_C"/>
    <property type="match status" value="1"/>
</dbReference>
<dbReference type="GO" id="GO:0005615">
    <property type="term" value="C:extracellular space"/>
    <property type="evidence" value="ECO:0007669"/>
    <property type="project" value="InterPro"/>
</dbReference>
<dbReference type="PANTHER" id="PTHR38340:SF1">
    <property type="entry name" value="S-LAYER PROTEIN"/>
    <property type="match status" value="1"/>
</dbReference>
<dbReference type="Pfam" id="PF00353">
    <property type="entry name" value="HemolysinCabind"/>
    <property type="match status" value="2"/>
</dbReference>
<dbReference type="PRINTS" id="PR00313">
    <property type="entry name" value="CABNDNGRPT"/>
</dbReference>
<dbReference type="InterPro" id="IPR011049">
    <property type="entry name" value="Serralysin-like_metalloprot_C"/>
</dbReference>
<evidence type="ECO:0000256" key="4">
    <source>
        <dbReference type="ARBA" id="ARBA00022737"/>
    </source>
</evidence>
<comment type="caution">
    <text evidence="7">The sequence shown here is derived from an EMBL/GenBank/DDBJ whole genome shotgun (WGS) entry which is preliminary data.</text>
</comment>
<evidence type="ECO:0000259" key="6">
    <source>
        <dbReference type="PROSITE" id="PS50041"/>
    </source>
</evidence>
<name>A0AAE4Y6I4_9RHOB</name>
<dbReference type="Gene3D" id="2.150.10.10">
    <property type="entry name" value="Serralysin-like metalloprotease, C-terminal"/>
    <property type="match status" value="1"/>
</dbReference>
<dbReference type="InterPro" id="IPR016187">
    <property type="entry name" value="CTDL_fold"/>
</dbReference>
<comment type="subcellular location">
    <subcellularLocation>
        <location evidence="2">Secreted</location>
    </subcellularLocation>
</comment>
<dbReference type="CDD" id="cd00037">
    <property type="entry name" value="CLECT"/>
    <property type="match status" value="1"/>
</dbReference>
<dbReference type="InterPro" id="IPR001343">
    <property type="entry name" value="Hemolysn_Ca-bd"/>
</dbReference>
<dbReference type="InterPro" id="IPR013858">
    <property type="entry name" value="Peptidase_M10B_C"/>
</dbReference>
<proteinExistence type="predicted"/>
<sequence length="316" mass="33432">MYLTMVREADKIFVNVQYDDNLTWNQANALGVARGPGWLLACIQNQAEQDAVMTVLSGKAWIGLYQEGAGVEEPGGGWAWVDGTWVSDYQNWYTGEPNNFGIEDNGEIYTNGHWNDIPDNVATNSVAVYQVSALTGFTLTGGYGTDRLLGGDGADTIFARAGNDVILSGDGDDQVSGGSGNNQIEGGLGRDTISSGGGSDTITGGAGADLLMAGSGADVFVYEAASDSTRAAQDRIRYFNDAADVIDFTALSDRLHISDTMGFHGEAGEIVLRQQAKKLFVLLDIDGNGQADLTLQLGGTHHLTAANFLIDLLSQS</sequence>
<dbReference type="SUPFAM" id="SSF51120">
    <property type="entry name" value="beta-Roll"/>
    <property type="match status" value="1"/>
</dbReference>
<dbReference type="Pfam" id="PF00059">
    <property type="entry name" value="Lectin_C"/>
    <property type="match status" value="1"/>
</dbReference>
<feature type="domain" description="C-type lectin" evidence="6">
    <location>
        <begin position="23"/>
        <end position="116"/>
    </location>
</feature>
<keyword evidence="8" id="KW-1185">Reference proteome</keyword>
<evidence type="ECO:0000313" key="7">
    <source>
        <dbReference type="EMBL" id="NBZ86012.1"/>
    </source>
</evidence>
<evidence type="ECO:0000256" key="1">
    <source>
        <dbReference type="ARBA" id="ARBA00001913"/>
    </source>
</evidence>
<dbReference type="InterPro" id="IPR050557">
    <property type="entry name" value="RTX_toxin/Mannuronan_C5-epim"/>
</dbReference>
<dbReference type="Gene3D" id="3.10.100.10">
    <property type="entry name" value="Mannose-Binding Protein A, subunit A"/>
    <property type="match status" value="1"/>
</dbReference>
<dbReference type="Proteomes" id="UP001193501">
    <property type="component" value="Unassembled WGS sequence"/>
</dbReference>
<evidence type="ECO:0000313" key="8">
    <source>
        <dbReference type="Proteomes" id="UP001193501"/>
    </source>
</evidence>
<dbReference type="AlphaFoldDB" id="A0AAE4Y6I4"/>
<dbReference type="PANTHER" id="PTHR38340">
    <property type="entry name" value="S-LAYER PROTEIN"/>
    <property type="match status" value="1"/>
</dbReference>
<dbReference type="GO" id="GO:0005509">
    <property type="term" value="F:calcium ion binding"/>
    <property type="evidence" value="ECO:0007669"/>
    <property type="project" value="InterPro"/>
</dbReference>
<evidence type="ECO:0000256" key="5">
    <source>
        <dbReference type="SAM" id="MobiDB-lite"/>
    </source>
</evidence>
<evidence type="ECO:0000256" key="3">
    <source>
        <dbReference type="ARBA" id="ARBA00022525"/>
    </source>
</evidence>
<accession>A0AAE4Y6I4</accession>
<gene>
    <name evidence="7" type="ORF">GV832_00315</name>
</gene>
<dbReference type="PROSITE" id="PS50041">
    <property type="entry name" value="C_TYPE_LECTIN_2"/>
    <property type="match status" value="1"/>
</dbReference>
<feature type="region of interest" description="Disordered" evidence="5">
    <location>
        <begin position="169"/>
        <end position="199"/>
    </location>
</feature>
<dbReference type="InterPro" id="IPR001304">
    <property type="entry name" value="C-type_lectin-like"/>
</dbReference>